<protein>
    <recommendedName>
        <fullName evidence="3">Terminase large subunit gp17-like C-terminal domain-containing protein</fullName>
    </recommendedName>
</protein>
<sequence>MAVTREEKEARRLWEEHCKRVQSLTELSPEAERETRAQRDARIRRLLANYPAFCEYYFPHYMRRTDPATGLVTGIVHNAPFHNAAFRDILRNRTFKAVFMWPRGHAKSTHLDIFIPINLMVRGGGEIHCGIIVNKSEDGAKTLLADLQAELEYNQRLIADFGTQKNVGDWQQGEFSTTGGVKWFAVGRGQSPRGLKKQEQRPDYIVIDDLDDDEMSHNEERIRQATDWVKQALFGALDVGRGRFLMVGNGFAKHMVLKNIADIPSVKVSKVYAVDSNGSPVWADKWTKAEAEAYADFVGYASWQREMMHNPVAEGGIFKWQWIRYKKILPLRKYDQIICYIDPSFKSTTANDYKAARVWGKTGRELHLIDCYVRQDTVAGMVRWLYDFHESLPEDVAVSYFMEANFMQDIILDEFAREGDLRGYQLPIMPDRRKKPDKLQRIEAVSPLWERGLVYYNEAKRNDTDMKTGIDQTLSLARGSRAHDDAPDADEGAIYKLQKASREERFEPIFGERPAPKGAW</sequence>
<dbReference type="Proteomes" id="UP000018872">
    <property type="component" value="Unassembled WGS sequence"/>
</dbReference>
<dbReference type="InterPro" id="IPR027417">
    <property type="entry name" value="P-loop_NTPase"/>
</dbReference>
<dbReference type="EMBL" id="AYYC01000620">
    <property type="protein sequence ID" value="ETK04677.1"/>
    <property type="molecule type" value="Genomic_DNA"/>
</dbReference>
<evidence type="ECO:0000313" key="1">
    <source>
        <dbReference type="EMBL" id="ETK04677.1"/>
    </source>
</evidence>
<reference evidence="1 2" key="1">
    <citation type="submission" date="2013-11" db="EMBL/GenBank/DDBJ databases">
        <title>Single cell genomics of uncultured Tannerella BU063 (oral taxon 286).</title>
        <authorList>
            <person name="Beall C.J."/>
            <person name="Campbell A.G."/>
            <person name="Griffen A.L."/>
            <person name="Podar M."/>
            <person name="Leys E.J."/>
        </authorList>
    </citation>
    <scope>NUCLEOTIDE SEQUENCE [LARGE SCALE GENOMIC DNA]</scope>
    <source>
        <strain evidence="1">Cell 5</strain>
    </source>
</reference>
<name>W2CDZ4_9BACT</name>
<proteinExistence type="predicted"/>
<dbReference type="Gene3D" id="3.40.50.300">
    <property type="entry name" value="P-loop containing nucleotide triphosphate hydrolases"/>
    <property type="match status" value="1"/>
</dbReference>
<dbReference type="PATRIC" id="fig|1410950.3.peg.985"/>
<accession>W2CDZ4</accession>
<gene>
    <name evidence="1" type="ORF">T229_07330</name>
</gene>
<evidence type="ECO:0000313" key="2">
    <source>
        <dbReference type="Proteomes" id="UP000018872"/>
    </source>
</evidence>
<dbReference type="AlphaFoldDB" id="W2CDZ4"/>
<evidence type="ECO:0008006" key="3">
    <source>
        <dbReference type="Google" id="ProtNLM"/>
    </source>
</evidence>
<organism evidence="1 2">
    <name type="scientific">Tannerella sp. oral taxon BU063 isolate Cell 5</name>
    <dbReference type="NCBI Taxonomy" id="1410950"/>
    <lineage>
        <taxon>Bacteria</taxon>
        <taxon>Pseudomonadati</taxon>
        <taxon>Bacteroidota</taxon>
        <taxon>Bacteroidia</taxon>
        <taxon>Bacteroidales</taxon>
        <taxon>Tannerellaceae</taxon>
        <taxon>Tannerella</taxon>
    </lineage>
</organism>
<comment type="caution">
    <text evidence="1">The sequence shown here is derived from an EMBL/GenBank/DDBJ whole genome shotgun (WGS) entry which is preliminary data.</text>
</comment>